<dbReference type="AlphaFoldDB" id="A0A4P9XRK7"/>
<evidence type="ECO:0000313" key="1">
    <source>
        <dbReference type="EMBL" id="RKP08582.1"/>
    </source>
</evidence>
<organism evidence="1 2">
    <name type="scientific">Thamnocephalis sphaerospora</name>
    <dbReference type="NCBI Taxonomy" id="78915"/>
    <lineage>
        <taxon>Eukaryota</taxon>
        <taxon>Fungi</taxon>
        <taxon>Fungi incertae sedis</taxon>
        <taxon>Zoopagomycota</taxon>
        <taxon>Zoopagomycotina</taxon>
        <taxon>Zoopagomycetes</taxon>
        <taxon>Zoopagales</taxon>
        <taxon>Sigmoideomycetaceae</taxon>
        <taxon>Thamnocephalis</taxon>
    </lineage>
</organism>
<protein>
    <submittedName>
        <fullName evidence="1">Uncharacterized protein</fullName>
    </submittedName>
</protein>
<sequence length="346" mass="39024">MCIVSQWIQAPQQQPVWIIEQPCLGGADADDTLVTEYQLSEEYLIAVVHVYSVAMSVGPIDGTLYAWHLSALHLPPRLIMSKYTGTISLYKNWLVVQKDFANGNTPSITFVFDLAKHTSRPGILEIQANKRQIQSATEDSIRLLWGDEIRRKASNAMISWQLWDFAPDRAPPTQCSAICETEFYTDDNSLRSCRIDDSSFVVFSRTSWKDSADTTPPTIALMELTESNTGVTMKERWSIAQELKDIRPIVSQNMLLVELPHNGHRLLNLNDGTLIHGVPIVALNCWLRSDLYPLRRQWADIIKHIPPEQFKDQCKPFCDSVEASSKSPNATLRLANGIPIVVDFSP</sequence>
<accession>A0A4P9XRK7</accession>
<evidence type="ECO:0000313" key="2">
    <source>
        <dbReference type="Proteomes" id="UP000271241"/>
    </source>
</evidence>
<dbReference type="Proteomes" id="UP000271241">
    <property type="component" value="Unassembled WGS sequence"/>
</dbReference>
<reference evidence="2" key="1">
    <citation type="journal article" date="2018" name="Nat. Microbiol.">
        <title>Leveraging single-cell genomics to expand the fungal tree of life.</title>
        <authorList>
            <person name="Ahrendt S.R."/>
            <person name="Quandt C.A."/>
            <person name="Ciobanu D."/>
            <person name="Clum A."/>
            <person name="Salamov A."/>
            <person name="Andreopoulos B."/>
            <person name="Cheng J.F."/>
            <person name="Woyke T."/>
            <person name="Pelin A."/>
            <person name="Henrissat B."/>
            <person name="Reynolds N.K."/>
            <person name="Benny G.L."/>
            <person name="Smith M.E."/>
            <person name="James T.Y."/>
            <person name="Grigoriev I.V."/>
        </authorList>
    </citation>
    <scope>NUCLEOTIDE SEQUENCE [LARGE SCALE GENOMIC DNA]</scope>
    <source>
        <strain evidence="2">RSA 1356</strain>
    </source>
</reference>
<proteinExistence type="predicted"/>
<name>A0A4P9XRK7_9FUNG</name>
<gene>
    <name evidence="1" type="ORF">THASP1DRAFT_29609</name>
</gene>
<keyword evidence="2" id="KW-1185">Reference proteome</keyword>
<dbReference type="EMBL" id="KZ992588">
    <property type="protein sequence ID" value="RKP08582.1"/>
    <property type="molecule type" value="Genomic_DNA"/>
</dbReference>